<gene>
    <name evidence="3" type="ORF">SAMN06265361_106130</name>
</gene>
<dbReference type="Proteomes" id="UP001157946">
    <property type="component" value="Unassembled WGS sequence"/>
</dbReference>
<accession>A0AA45WR32</accession>
<comment type="caution">
    <text evidence="3">The sequence shown here is derived from an EMBL/GenBank/DDBJ whole genome shotgun (WGS) entry which is preliminary data.</text>
</comment>
<dbReference type="RefSeq" id="WP_102992136.1">
    <property type="nucleotide sequence ID" value="NZ_FXTU01000006.1"/>
</dbReference>
<dbReference type="AlphaFoldDB" id="A0AA45WR32"/>
<evidence type="ECO:0000313" key="4">
    <source>
        <dbReference type="Proteomes" id="UP001157946"/>
    </source>
</evidence>
<dbReference type="NCBIfam" id="TIGR02830">
    <property type="entry name" value="spore_III_AG"/>
    <property type="match status" value="1"/>
</dbReference>
<keyword evidence="4" id="KW-1185">Reference proteome</keyword>
<evidence type="ECO:0000256" key="2">
    <source>
        <dbReference type="SAM" id="Phobius"/>
    </source>
</evidence>
<protein>
    <submittedName>
        <fullName evidence="3">Stage III sporulation protein AG</fullName>
    </submittedName>
</protein>
<keyword evidence="2" id="KW-0812">Transmembrane</keyword>
<feature type="region of interest" description="Disordered" evidence="1">
    <location>
        <begin position="115"/>
        <end position="138"/>
    </location>
</feature>
<keyword evidence="2" id="KW-0472">Membrane</keyword>
<evidence type="ECO:0000256" key="1">
    <source>
        <dbReference type="SAM" id="MobiDB-lite"/>
    </source>
</evidence>
<keyword evidence="2" id="KW-1133">Transmembrane helix</keyword>
<proteinExistence type="predicted"/>
<reference evidence="3" key="1">
    <citation type="submission" date="2017-05" db="EMBL/GenBank/DDBJ databases">
        <authorList>
            <person name="Varghese N."/>
            <person name="Submissions S."/>
        </authorList>
    </citation>
    <scope>NUCLEOTIDE SEQUENCE</scope>
    <source>
        <strain evidence="3">DSM 45262</strain>
    </source>
</reference>
<sequence>MLFKWLKQLEQKLASSDKQKSKLGWMVILGGAGVAIMLVSSFVGVKESAVQPEPEGVMPASAKPQVNHPMSAMQQYEREVEQQLSEVLGKIVGVDDVSVVVNLDSTEEEVVQIDERNSEQVTTERDKTGGNRSITQNTRDRKTAYYRNDDGERPVVVKKLKPKVRGVLVVARGVENLQVKAIVIEAVQRTLDIPMHRISVLPKG</sequence>
<organism evidence="3 4">
    <name type="scientific">Laceyella tengchongensis</name>
    <dbReference type="NCBI Taxonomy" id="574699"/>
    <lineage>
        <taxon>Bacteria</taxon>
        <taxon>Bacillati</taxon>
        <taxon>Bacillota</taxon>
        <taxon>Bacilli</taxon>
        <taxon>Bacillales</taxon>
        <taxon>Thermoactinomycetaceae</taxon>
        <taxon>Laceyella</taxon>
    </lineage>
</organism>
<dbReference type="EMBL" id="FXTU01000006">
    <property type="protein sequence ID" value="SMP28848.1"/>
    <property type="molecule type" value="Genomic_DNA"/>
</dbReference>
<feature type="transmembrane region" description="Helical" evidence="2">
    <location>
        <begin position="23"/>
        <end position="45"/>
    </location>
</feature>
<feature type="compositionally biased region" description="Basic and acidic residues" evidence="1">
    <location>
        <begin position="115"/>
        <end position="129"/>
    </location>
</feature>
<dbReference type="InterPro" id="IPR014195">
    <property type="entry name" value="Spore_III_AG"/>
</dbReference>
<evidence type="ECO:0000313" key="3">
    <source>
        <dbReference type="EMBL" id="SMP28848.1"/>
    </source>
</evidence>
<name>A0AA45WR32_9BACL</name>